<organism evidence="5 6">
    <name type="scientific">Nitritalea halalkaliphila LW7</name>
    <dbReference type="NCBI Taxonomy" id="1189621"/>
    <lineage>
        <taxon>Bacteria</taxon>
        <taxon>Pseudomonadati</taxon>
        <taxon>Bacteroidota</taxon>
        <taxon>Cytophagia</taxon>
        <taxon>Cytophagales</taxon>
        <taxon>Cyclobacteriaceae</taxon>
        <taxon>Nitritalea</taxon>
    </lineage>
</organism>
<dbReference type="Gene3D" id="2.40.100.10">
    <property type="entry name" value="Cyclophilin-like"/>
    <property type="match status" value="1"/>
</dbReference>
<comment type="similarity">
    <text evidence="3">Belongs to the cyclophilin-type PPIase family.</text>
</comment>
<evidence type="ECO:0000313" key="5">
    <source>
        <dbReference type="EMBL" id="EIM78571.1"/>
    </source>
</evidence>
<evidence type="ECO:0000313" key="6">
    <source>
        <dbReference type="Proteomes" id="UP000005551"/>
    </source>
</evidence>
<dbReference type="EMBL" id="AJYA01000003">
    <property type="protein sequence ID" value="EIM78571.1"/>
    <property type="molecule type" value="Genomic_DNA"/>
</dbReference>
<evidence type="ECO:0000256" key="2">
    <source>
        <dbReference type="ARBA" id="ARBA00023235"/>
    </source>
</evidence>
<accession>I5C9R9</accession>
<keyword evidence="1 3" id="KW-0697">Rotamase</keyword>
<feature type="domain" description="PPIase cyclophilin-type" evidence="4">
    <location>
        <begin position="56"/>
        <end position="199"/>
    </location>
</feature>
<dbReference type="Pfam" id="PF00160">
    <property type="entry name" value="Pro_isomerase"/>
    <property type="match status" value="1"/>
</dbReference>
<sequence>MNFSTLVAMNSFYILLPAPFSKRLFIAFLLGLLFLCVVPFSSWAQDKKKDAYAEISTPLGTLLLTLYDETPQHKASFIALASAGYWDSLSFNRVIPNFVAQAGCPDTPQGFNDPEYLLDPEIKKGIGHVRGALGAGRDGNPAKRSARCQFYIVQAEDGLHRLDGDYTVFGHVLKGMEVVDQMVAVERDAQDEPLKPITLNVRILYLSEAELQTYLEKGE</sequence>
<dbReference type="PROSITE" id="PS50072">
    <property type="entry name" value="CSA_PPIASE_2"/>
    <property type="match status" value="1"/>
</dbReference>
<evidence type="ECO:0000256" key="3">
    <source>
        <dbReference type="RuleBase" id="RU363019"/>
    </source>
</evidence>
<dbReference type="InterPro" id="IPR002130">
    <property type="entry name" value="Cyclophilin-type_PPIase_dom"/>
</dbReference>
<dbReference type="PANTHER" id="PTHR45625:SF4">
    <property type="entry name" value="PEPTIDYLPROLYL ISOMERASE DOMAIN AND WD REPEAT-CONTAINING PROTEIN 1"/>
    <property type="match status" value="1"/>
</dbReference>
<dbReference type="Proteomes" id="UP000005551">
    <property type="component" value="Unassembled WGS sequence"/>
</dbReference>
<dbReference type="SUPFAM" id="SSF50891">
    <property type="entry name" value="Cyclophilin-like"/>
    <property type="match status" value="1"/>
</dbReference>
<dbReference type="GO" id="GO:0003755">
    <property type="term" value="F:peptidyl-prolyl cis-trans isomerase activity"/>
    <property type="evidence" value="ECO:0007669"/>
    <property type="project" value="UniProtKB-UniRule"/>
</dbReference>
<reference evidence="5 6" key="1">
    <citation type="submission" date="2012-05" db="EMBL/GenBank/DDBJ databases">
        <title>Genome sequence of Nitritalea halalkaliphila LW7.</title>
        <authorList>
            <person name="Jangir P.K."/>
            <person name="Singh A."/>
            <person name="Shivaji S."/>
            <person name="Sharma R."/>
        </authorList>
    </citation>
    <scope>NUCLEOTIDE SEQUENCE [LARGE SCALE GENOMIC DNA]</scope>
    <source>
        <strain evidence="5 6">LW7</strain>
    </source>
</reference>
<gene>
    <name evidence="5" type="ORF">A3SI_02376</name>
</gene>
<keyword evidence="6" id="KW-1185">Reference proteome</keyword>
<dbReference type="PRINTS" id="PR00153">
    <property type="entry name" value="CSAPPISMRASE"/>
</dbReference>
<protein>
    <recommendedName>
        <fullName evidence="3">Peptidyl-prolyl cis-trans isomerase</fullName>
        <shortName evidence="3">PPIase</shortName>
        <ecNumber evidence="3">5.2.1.8</ecNumber>
    </recommendedName>
</protein>
<dbReference type="PANTHER" id="PTHR45625">
    <property type="entry name" value="PEPTIDYL-PROLYL CIS-TRANS ISOMERASE-RELATED"/>
    <property type="match status" value="1"/>
</dbReference>
<dbReference type="AlphaFoldDB" id="I5C9R9"/>
<evidence type="ECO:0000259" key="4">
    <source>
        <dbReference type="PROSITE" id="PS50072"/>
    </source>
</evidence>
<comment type="caution">
    <text evidence="5">The sequence shown here is derived from an EMBL/GenBank/DDBJ whole genome shotgun (WGS) entry which is preliminary data.</text>
</comment>
<dbReference type="STRING" id="1189621.A3SI_02376"/>
<proteinExistence type="inferred from homology"/>
<dbReference type="PATRIC" id="fig|1189621.3.peg.498"/>
<name>I5C9R9_9BACT</name>
<comment type="catalytic activity">
    <reaction evidence="3">
        <text>[protein]-peptidylproline (omega=180) = [protein]-peptidylproline (omega=0)</text>
        <dbReference type="Rhea" id="RHEA:16237"/>
        <dbReference type="Rhea" id="RHEA-COMP:10747"/>
        <dbReference type="Rhea" id="RHEA-COMP:10748"/>
        <dbReference type="ChEBI" id="CHEBI:83833"/>
        <dbReference type="ChEBI" id="CHEBI:83834"/>
        <dbReference type="EC" id="5.2.1.8"/>
    </reaction>
</comment>
<evidence type="ECO:0000256" key="1">
    <source>
        <dbReference type="ARBA" id="ARBA00023110"/>
    </source>
</evidence>
<comment type="function">
    <text evidence="3">PPIases accelerate the folding of proteins. It catalyzes the cis-trans isomerization of proline imidic peptide bonds in oligopeptides.</text>
</comment>
<dbReference type="EC" id="5.2.1.8" evidence="3"/>
<dbReference type="InterPro" id="IPR044666">
    <property type="entry name" value="Cyclophilin_A-like"/>
</dbReference>
<keyword evidence="2 3" id="KW-0413">Isomerase</keyword>
<dbReference type="InterPro" id="IPR029000">
    <property type="entry name" value="Cyclophilin-like_dom_sf"/>
</dbReference>